<organism evidence="2 3">
    <name type="scientific">Acetobacter sicerae</name>
    <dbReference type="NCBI Taxonomy" id="85325"/>
    <lineage>
        <taxon>Bacteria</taxon>
        <taxon>Pseudomonadati</taxon>
        <taxon>Pseudomonadota</taxon>
        <taxon>Alphaproteobacteria</taxon>
        <taxon>Acetobacterales</taxon>
        <taxon>Acetobacteraceae</taxon>
        <taxon>Acetobacter</taxon>
    </lineage>
</organism>
<dbReference type="Pfam" id="PF05621">
    <property type="entry name" value="TniB"/>
    <property type="match status" value="1"/>
</dbReference>
<name>A0ABS8VWH4_9PROT</name>
<evidence type="ECO:0000259" key="1">
    <source>
        <dbReference type="SMART" id="SM00382"/>
    </source>
</evidence>
<dbReference type="InterPro" id="IPR008868">
    <property type="entry name" value="TniB"/>
</dbReference>
<dbReference type="EMBL" id="JAJSOJ010000059">
    <property type="protein sequence ID" value="MCE0745065.1"/>
    <property type="molecule type" value="Genomic_DNA"/>
</dbReference>
<comment type="caution">
    <text evidence="2">The sequence shown here is derived from an EMBL/GenBank/DDBJ whole genome shotgun (WGS) entry which is preliminary data.</text>
</comment>
<dbReference type="SMART" id="SM00382">
    <property type="entry name" value="AAA"/>
    <property type="match status" value="1"/>
</dbReference>
<feature type="domain" description="AAA+ ATPase" evidence="1">
    <location>
        <begin position="57"/>
        <end position="213"/>
    </location>
</feature>
<proteinExistence type="predicted"/>
<dbReference type="InterPro" id="IPR027417">
    <property type="entry name" value="P-loop_NTPase"/>
</dbReference>
<dbReference type="Proteomes" id="UP001521074">
    <property type="component" value="Unassembled WGS sequence"/>
</dbReference>
<sequence length="315" mass="35510">MTQTYLHLHPDARNWATEDGDSRIARIRDSAVWIANSYSDQAIEVFQDIMQQPPGRRMLNVLLTAESGMGKTAILDHFARKYAHPFDQQSGVRRQPVVVALMPPNPCEYEFLDQVMIAAGAPLSPHRTSRATTLREMAMRVLETIGTRVLVVDEINSVLGGTARQQRLFLQLLRFLSNSLRIGFICAGTPEARQALMSDPQLRSRFLEVDLPAWSPNSELQQFLNRLVQTLPLREPSPIDSPVLRRFIIERSGGVTEHMCRAFRRAAVRAIQSGHECIDLETLMTPDVWRGSGRPVAPVLLRRSPLRTVETPSVQ</sequence>
<keyword evidence="3" id="KW-1185">Reference proteome</keyword>
<evidence type="ECO:0000313" key="2">
    <source>
        <dbReference type="EMBL" id="MCE0745065.1"/>
    </source>
</evidence>
<gene>
    <name evidence="2" type="ORF">LWC05_14400</name>
</gene>
<reference evidence="2 3" key="1">
    <citation type="submission" date="2021-12" db="EMBL/GenBank/DDBJ databases">
        <title>Genome sequence of Acetobacter sicerae DmPark20a_162.</title>
        <authorList>
            <person name="Chaston J.M."/>
        </authorList>
    </citation>
    <scope>NUCLEOTIDE SEQUENCE [LARGE SCALE GENOMIC DNA]</scope>
    <source>
        <strain evidence="2 3">DmPark20a_162</strain>
    </source>
</reference>
<dbReference type="SUPFAM" id="SSF52540">
    <property type="entry name" value="P-loop containing nucleoside triphosphate hydrolases"/>
    <property type="match status" value="1"/>
</dbReference>
<dbReference type="RefSeq" id="WP_232878783.1">
    <property type="nucleotide sequence ID" value="NZ_JAJSOJ010000059.1"/>
</dbReference>
<evidence type="ECO:0000313" key="3">
    <source>
        <dbReference type="Proteomes" id="UP001521074"/>
    </source>
</evidence>
<dbReference type="InterPro" id="IPR003593">
    <property type="entry name" value="AAA+_ATPase"/>
</dbReference>
<accession>A0ABS8VWH4</accession>
<dbReference type="Gene3D" id="3.40.50.300">
    <property type="entry name" value="P-loop containing nucleotide triphosphate hydrolases"/>
    <property type="match status" value="1"/>
</dbReference>
<protein>
    <submittedName>
        <fullName evidence="2">TniB family NTP-binding protein</fullName>
    </submittedName>
</protein>